<protein>
    <submittedName>
        <fullName evidence="1">Uncharacterized protein</fullName>
    </submittedName>
</protein>
<sequence length="26" mass="2467">MGMARIVAMGGDGIGPEAVIVPNGGP</sequence>
<dbReference type="EMBL" id="UINC01001661">
    <property type="protein sequence ID" value="SUZ86043.1"/>
    <property type="molecule type" value="Genomic_DNA"/>
</dbReference>
<dbReference type="AlphaFoldDB" id="A0A381R993"/>
<evidence type="ECO:0000313" key="1">
    <source>
        <dbReference type="EMBL" id="SUZ86043.1"/>
    </source>
</evidence>
<accession>A0A381R993</accession>
<reference evidence="1" key="1">
    <citation type="submission" date="2018-05" db="EMBL/GenBank/DDBJ databases">
        <authorList>
            <person name="Lanie J.A."/>
            <person name="Ng W.-L."/>
            <person name="Kazmierczak K.M."/>
            <person name="Andrzejewski T.M."/>
            <person name="Davidsen T.M."/>
            <person name="Wayne K.J."/>
            <person name="Tettelin H."/>
            <person name="Glass J.I."/>
            <person name="Rusch D."/>
            <person name="Podicherti R."/>
            <person name="Tsui H.-C.T."/>
            <person name="Winkler M.E."/>
        </authorList>
    </citation>
    <scope>NUCLEOTIDE SEQUENCE</scope>
</reference>
<organism evidence="1">
    <name type="scientific">marine metagenome</name>
    <dbReference type="NCBI Taxonomy" id="408172"/>
    <lineage>
        <taxon>unclassified sequences</taxon>
        <taxon>metagenomes</taxon>
        <taxon>ecological metagenomes</taxon>
    </lineage>
</organism>
<proteinExistence type="predicted"/>
<name>A0A381R993_9ZZZZ</name>
<gene>
    <name evidence="1" type="ORF">METZ01_LOCUS38897</name>
</gene>